<evidence type="ECO:0000256" key="6">
    <source>
        <dbReference type="ARBA" id="ARBA00047561"/>
    </source>
</evidence>
<dbReference type="PANTHER" id="PTHR35330">
    <property type="entry name" value="SIROHEME BIOSYNTHESIS PROTEIN MET8"/>
    <property type="match status" value="1"/>
</dbReference>
<dbReference type="RefSeq" id="WP_015851844.1">
    <property type="nucleotide sequence ID" value="NC_012881.1"/>
</dbReference>
<evidence type="ECO:0000259" key="7">
    <source>
        <dbReference type="Pfam" id="PF14824"/>
    </source>
</evidence>
<dbReference type="Pfam" id="PF14824">
    <property type="entry name" value="Sirohm_synth_M"/>
    <property type="match status" value="1"/>
</dbReference>
<dbReference type="EMBL" id="CP001649">
    <property type="protein sequence ID" value="ACS80028.1"/>
    <property type="molecule type" value="Genomic_DNA"/>
</dbReference>
<dbReference type="EC" id="1.3.1.76" evidence="2"/>
<gene>
    <name evidence="8" type="ordered locus">Desal_1968</name>
</gene>
<dbReference type="Pfam" id="PF13241">
    <property type="entry name" value="NAD_binding_7"/>
    <property type="match status" value="1"/>
</dbReference>
<dbReference type="SUPFAM" id="SSF51735">
    <property type="entry name" value="NAD(P)-binding Rossmann-fold domains"/>
    <property type="match status" value="1"/>
</dbReference>
<dbReference type="GO" id="GO:0004325">
    <property type="term" value="F:ferrochelatase activity"/>
    <property type="evidence" value="ECO:0007669"/>
    <property type="project" value="InterPro"/>
</dbReference>
<dbReference type="InterPro" id="IPR042518">
    <property type="entry name" value="SirC_C"/>
</dbReference>
<dbReference type="STRING" id="526222.Desal_1968"/>
<dbReference type="Gene3D" id="1.10.8.610">
    <property type="entry name" value="SirC, precorrin-2 dehydrogenase, C-terminal helical domain-like"/>
    <property type="match status" value="1"/>
</dbReference>
<dbReference type="SUPFAM" id="SSF75615">
    <property type="entry name" value="Siroheme synthase middle domains-like"/>
    <property type="match status" value="1"/>
</dbReference>
<evidence type="ECO:0000256" key="2">
    <source>
        <dbReference type="ARBA" id="ARBA00012400"/>
    </source>
</evidence>
<dbReference type="PANTHER" id="PTHR35330:SF1">
    <property type="entry name" value="SIROHEME BIOSYNTHESIS PROTEIN MET8"/>
    <property type="match status" value="1"/>
</dbReference>
<name>C6BV53_MARSD</name>
<evidence type="ECO:0000256" key="5">
    <source>
        <dbReference type="ARBA" id="ARBA00023244"/>
    </source>
</evidence>
<comment type="pathway">
    <text evidence="1">Porphyrin-containing compound metabolism; siroheme biosynthesis; sirohydrochlorin from precorrin-2: step 1/1.</text>
</comment>
<evidence type="ECO:0000313" key="9">
    <source>
        <dbReference type="Proteomes" id="UP000002601"/>
    </source>
</evidence>
<dbReference type="GO" id="GO:0043115">
    <property type="term" value="F:precorrin-2 dehydrogenase activity"/>
    <property type="evidence" value="ECO:0007669"/>
    <property type="project" value="UniProtKB-EC"/>
</dbReference>
<comment type="catalytic activity">
    <reaction evidence="6">
        <text>precorrin-2 + NAD(+) = sirohydrochlorin + NADH + 2 H(+)</text>
        <dbReference type="Rhea" id="RHEA:15613"/>
        <dbReference type="ChEBI" id="CHEBI:15378"/>
        <dbReference type="ChEBI" id="CHEBI:57540"/>
        <dbReference type="ChEBI" id="CHEBI:57945"/>
        <dbReference type="ChEBI" id="CHEBI:58351"/>
        <dbReference type="ChEBI" id="CHEBI:58827"/>
        <dbReference type="EC" id="1.3.1.76"/>
    </reaction>
</comment>
<evidence type="ECO:0000256" key="3">
    <source>
        <dbReference type="ARBA" id="ARBA00023002"/>
    </source>
</evidence>
<dbReference type="KEGG" id="dsa:Desal_1968"/>
<evidence type="ECO:0000256" key="4">
    <source>
        <dbReference type="ARBA" id="ARBA00023027"/>
    </source>
</evidence>
<reference evidence="8 9" key="1">
    <citation type="submission" date="2009-06" db="EMBL/GenBank/DDBJ databases">
        <title>Complete sequence of Desulfovibrio salexigens DSM 2638.</title>
        <authorList>
            <consortium name="US DOE Joint Genome Institute"/>
            <person name="Lucas S."/>
            <person name="Copeland A."/>
            <person name="Lapidus A."/>
            <person name="Glavina del Rio T."/>
            <person name="Tice H."/>
            <person name="Bruce D."/>
            <person name="Goodwin L."/>
            <person name="Pitluck S."/>
            <person name="Munk A.C."/>
            <person name="Brettin T."/>
            <person name="Detter J.C."/>
            <person name="Han C."/>
            <person name="Tapia R."/>
            <person name="Larimer F."/>
            <person name="Land M."/>
            <person name="Hauser L."/>
            <person name="Kyrpides N."/>
            <person name="Anderson I."/>
            <person name="Wall J.D."/>
            <person name="Arkin A.P."/>
            <person name="Dehal P."/>
            <person name="Chivian D."/>
            <person name="Giles B."/>
            <person name="Hazen T.C."/>
        </authorList>
    </citation>
    <scope>NUCLEOTIDE SEQUENCE [LARGE SCALE GENOMIC DNA]</scope>
    <source>
        <strain evidence="9">ATCC 14822 / DSM 2638 / NCIMB 8403 / VKM B-1763</strain>
    </source>
</reference>
<dbReference type="InterPro" id="IPR036291">
    <property type="entry name" value="NAD(P)-bd_dom_sf"/>
</dbReference>
<keyword evidence="4" id="KW-0520">NAD</keyword>
<dbReference type="GO" id="GO:0019354">
    <property type="term" value="P:siroheme biosynthetic process"/>
    <property type="evidence" value="ECO:0007669"/>
    <property type="project" value="UniProtKB-UniPathway"/>
</dbReference>
<dbReference type="InterPro" id="IPR028281">
    <property type="entry name" value="Sirohaem_synthase_central"/>
</dbReference>
<feature type="domain" description="Siroheme synthase central" evidence="7">
    <location>
        <begin position="121"/>
        <end position="147"/>
    </location>
</feature>
<dbReference type="Gene3D" id="3.40.50.720">
    <property type="entry name" value="NAD(P)-binding Rossmann-like Domain"/>
    <property type="match status" value="1"/>
</dbReference>
<dbReference type="OrthoDB" id="9815856at2"/>
<evidence type="ECO:0000256" key="1">
    <source>
        <dbReference type="ARBA" id="ARBA00005010"/>
    </source>
</evidence>
<dbReference type="NCBIfam" id="TIGR01470">
    <property type="entry name" value="cysG_Nterm"/>
    <property type="match status" value="1"/>
</dbReference>
<keyword evidence="3 8" id="KW-0560">Oxidoreductase</keyword>
<dbReference type="Proteomes" id="UP000002601">
    <property type="component" value="Chromosome"/>
</dbReference>
<evidence type="ECO:0000313" key="8">
    <source>
        <dbReference type="EMBL" id="ACS80028.1"/>
    </source>
</evidence>
<protein>
    <recommendedName>
        <fullName evidence="2">precorrin-2 dehydrogenase</fullName>
        <ecNumber evidence="2">1.3.1.76</ecNumber>
    </recommendedName>
</protein>
<sequence length="225" mass="25306">MTYYPIFLKVKNRKCLLVGAGSVGIRKLKSILECDPEQVTVLDTAEPGSEMLEISRDQRVVFEQRPFNDDDLDDVFIAFACTNNSELNRRMAELCAEKNILCNIADFPEGSNFIVPSVIRQGDLTLAVSSGGCTPAFTKRIRRELQDIFGPHYANFITLMGRIRPLVLDLGKETSHNTALFRQLVASPILDELEAGDMDRVKKILTRILPQELVPRIPELIDDLI</sequence>
<dbReference type="eggNOG" id="COG1648">
    <property type="taxonomic scope" value="Bacteria"/>
</dbReference>
<keyword evidence="5" id="KW-0627">Porphyrin biosynthesis</keyword>
<dbReference type="InterPro" id="IPR006367">
    <property type="entry name" value="Sirohaem_synthase_N"/>
</dbReference>
<dbReference type="AlphaFoldDB" id="C6BV53"/>
<proteinExistence type="predicted"/>
<dbReference type="InterPro" id="IPR028161">
    <property type="entry name" value="Met8-like"/>
</dbReference>
<dbReference type="UniPathway" id="UPA00262">
    <property type="reaction ID" value="UER00222"/>
</dbReference>
<keyword evidence="9" id="KW-1185">Reference proteome</keyword>
<organism evidence="8 9">
    <name type="scientific">Maridesulfovibrio salexigens (strain ATCC 14822 / DSM 2638 / NCIMB 8403 / VKM B-1763)</name>
    <name type="common">Desulfovibrio salexigens</name>
    <dbReference type="NCBI Taxonomy" id="526222"/>
    <lineage>
        <taxon>Bacteria</taxon>
        <taxon>Pseudomonadati</taxon>
        <taxon>Thermodesulfobacteriota</taxon>
        <taxon>Desulfovibrionia</taxon>
        <taxon>Desulfovibrionales</taxon>
        <taxon>Desulfovibrionaceae</taxon>
        <taxon>Maridesulfovibrio</taxon>
    </lineage>
</organism>
<dbReference type="HOGENOM" id="CLU_011276_8_1_7"/>
<accession>C6BV53</accession>